<dbReference type="Pfam" id="PF00534">
    <property type="entry name" value="Glycos_transf_1"/>
    <property type="match status" value="1"/>
</dbReference>
<dbReference type="GO" id="GO:0016757">
    <property type="term" value="F:glycosyltransferase activity"/>
    <property type="evidence" value="ECO:0007669"/>
    <property type="project" value="InterPro"/>
</dbReference>
<dbReference type="InterPro" id="IPR028098">
    <property type="entry name" value="Glyco_trans_4-like_N"/>
</dbReference>
<comment type="caution">
    <text evidence="3">The sequence shown here is derived from an EMBL/GenBank/DDBJ whole genome shotgun (WGS) entry which is preliminary data.</text>
</comment>
<dbReference type="AlphaFoldDB" id="A0A8J2YV23"/>
<sequence>MRTALLYRDRLIPRSEAAFMRRQYCAFETLAPYWLGCHFDDGLADLGAPGHLLGGAGAFGNIERTLFKQLGRLPATPDLAALNPAVIHAHFGRGGAIALPIARKLGLPLIVSFHGGDATKDKHYQRRLIPTIYQRRLEALKREAKLFVCVSDFIRRRLIERGFPPEKLVVNRYGIEVEGLPPPRPPDEPPTVLFVGRFVEKKGIPTLLDAMALLRAEGNPLRLVLVGDGPLGPLVAGRAADLGGIEQTGWLANDQVKARMAGALALAVPSVTAKAGDAEGLPNVILEAMAAGVPVVGSDSAGIAEAIVDRETGFVVPPGDAPALARALARLAADPALRQRMAEAGRARAVAEFSAPAQSHRLEQILLSVVP</sequence>
<proteinExistence type="predicted"/>
<reference evidence="3" key="1">
    <citation type="journal article" date="2014" name="Int. J. Syst. Evol. Microbiol.">
        <title>Complete genome sequence of Corynebacterium casei LMG S-19264T (=DSM 44701T), isolated from a smear-ripened cheese.</title>
        <authorList>
            <consortium name="US DOE Joint Genome Institute (JGI-PGF)"/>
            <person name="Walter F."/>
            <person name="Albersmeier A."/>
            <person name="Kalinowski J."/>
            <person name="Ruckert C."/>
        </authorList>
    </citation>
    <scope>NUCLEOTIDE SEQUENCE</scope>
    <source>
        <strain evidence="3">CGMCC 1.15725</strain>
    </source>
</reference>
<reference evidence="3" key="2">
    <citation type="submission" date="2020-09" db="EMBL/GenBank/DDBJ databases">
        <authorList>
            <person name="Sun Q."/>
            <person name="Zhou Y."/>
        </authorList>
    </citation>
    <scope>NUCLEOTIDE SEQUENCE</scope>
    <source>
        <strain evidence="3">CGMCC 1.15725</strain>
    </source>
</reference>
<gene>
    <name evidence="3" type="ORF">GCM10011611_35350</name>
</gene>
<dbReference type="Pfam" id="PF13439">
    <property type="entry name" value="Glyco_transf_4"/>
    <property type="match status" value="1"/>
</dbReference>
<keyword evidence="4" id="KW-1185">Reference proteome</keyword>
<dbReference type="SUPFAM" id="SSF53756">
    <property type="entry name" value="UDP-Glycosyltransferase/glycogen phosphorylase"/>
    <property type="match status" value="1"/>
</dbReference>
<dbReference type="InterPro" id="IPR001296">
    <property type="entry name" value="Glyco_trans_1"/>
</dbReference>
<dbReference type="EMBL" id="BMJQ01000009">
    <property type="protein sequence ID" value="GGF26219.1"/>
    <property type="molecule type" value="Genomic_DNA"/>
</dbReference>
<evidence type="ECO:0000313" key="4">
    <source>
        <dbReference type="Proteomes" id="UP000646365"/>
    </source>
</evidence>
<organism evidence="3 4">
    <name type="scientific">Aliidongia dinghuensis</name>
    <dbReference type="NCBI Taxonomy" id="1867774"/>
    <lineage>
        <taxon>Bacteria</taxon>
        <taxon>Pseudomonadati</taxon>
        <taxon>Pseudomonadota</taxon>
        <taxon>Alphaproteobacteria</taxon>
        <taxon>Rhodospirillales</taxon>
        <taxon>Dongiaceae</taxon>
        <taxon>Aliidongia</taxon>
    </lineage>
</organism>
<evidence type="ECO:0000313" key="3">
    <source>
        <dbReference type="EMBL" id="GGF26219.1"/>
    </source>
</evidence>
<feature type="domain" description="Glycosyltransferase subfamily 4-like N-terminal" evidence="2">
    <location>
        <begin position="79"/>
        <end position="177"/>
    </location>
</feature>
<evidence type="ECO:0000259" key="2">
    <source>
        <dbReference type="Pfam" id="PF13439"/>
    </source>
</evidence>
<keyword evidence="3" id="KW-0808">Transferase</keyword>
<evidence type="ECO:0000259" key="1">
    <source>
        <dbReference type="Pfam" id="PF00534"/>
    </source>
</evidence>
<accession>A0A8J2YV23</accession>
<feature type="domain" description="Glycosyl transferase family 1" evidence="1">
    <location>
        <begin position="185"/>
        <end position="347"/>
    </location>
</feature>
<protein>
    <submittedName>
        <fullName evidence="3">Glycosyl transferase family 1</fullName>
    </submittedName>
</protein>
<dbReference type="PANTHER" id="PTHR45947">
    <property type="entry name" value="SULFOQUINOVOSYL TRANSFERASE SQD2"/>
    <property type="match status" value="1"/>
</dbReference>
<dbReference type="Proteomes" id="UP000646365">
    <property type="component" value="Unassembled WGS sequence"/>
</dbReference>
<dbReference type="InterPro" id="IPR050194">
    <property type="entry name" value="Glycosyltransferase_grp1"/>
</dbReference>
<dbReference type="PANTHER" id="PTHR45947:SF14">
    <property type="entry name" value="SLL1723 PROTEIN"/>
    <property type="match status" value="1"/>
</dbReference>
<dbReference type="Gene3D" id="3.40.50.2000">
    <property type="entry name" value="Glycogen Phosphorylase B"/>
    <property type="match status" value="2"/>
</dbReference>
<name>A0A8J2YV23_9PROT</name>
<dbReference type="RefSeq" id="WP_407648413.1">
    <property type="nucleotide sequence ID" value="NZ_BMJQ01000009.1"/>
</dbReference>